<evidence type="ECO:0000313" key="4">
    <source>
        <dbReference type="Proteomes" id="UP000014760"/>
    </source>
</evidence>
<gene>
    <name evidence="2" type="ORF">CAPTEDRAFT_225778</name>
</gene>
<reference evidence="4" key="1">
    <citation type="submission" date="2012-12" db="EMBL/GenBank/DDBJ databases">
        <authorList>
            <person name="Hellsten U."/>
            <person name="Grimwood J."/>
            <person name="Chapman J.A."/>
            <person name="Shapiro H."/>
            <person name="Aerts A."/>
            <person name="Otillar R.P."/>
            <person name="Terry A.Y."/>
            <person name="Boore J.L."/>
            <person name="Simakov O."/>
            <person name="Marletaz F."/>
            <person name="Cho S.-J."/>
            <person name="Edsinger-Gonzales E."/>
            <person name="Havlak P."/>
            <person name="Kuo D.-H."/>
            <person name="Larsson T."/>
            <person name="Lv J."/>
            <person name="Arendt D."/>
            <person name="Savage R."/>
            <person name="Osoegawa K."/>
            <person name="de Jong P."/>
            <person name="Lindberg D.R."/>
            <person name="Seaver E.C."/>
            <person name="Weisblat D.A."/>
            <person name="Putnam N.H."/>
            <person name="Grigoriev I.V."/>
            <person name="Rokhsar D.S."/>
        </authorList>
    </citation>
    <scope>NUCLEOTIDE SEQUENCE</scope>
    <source>
        <strain evidence="4">I ESC-2004</strain>
    </source>
</reference>
<dbReference type="Gene3D" id="2.40.50.140">
    <property type="entry name" value="Nucleic acid-binding proteins"/>
    <property type="match status" value="1"/>
</dbReference>
<dbReference type="SUPFAM" id="SSF50249">
    <property type="entry name" value="Nucleic acid-binding proteins"/>
    <property type="match status" value="2"/>
</dbReference>
<dbReference type="InterPro" id="IPR012340">
    <property type="entry name" value="NA-bd_OB-fold"/>
</dbReference>
<protein>
    <recommendedName>
        <fullName evidence="1">Tower domain-containing protein</fullName>
    </recommendedName>
</protein>
<dbReference type="SUPFAM" id="SSF81878">
    <property type="entry name" value="BRCA2 tower domain"/>
    <property type="match status" value="1"/>
</dbReference>
<dbReference type="InterPro" id="IPR015187">
    <property type="entry name" value="BRCA2_OB_1"/>
</dbReference>
<dbReference type="Proteomes" id="UP000014760">
    <property type="component" value="Unassembled WGS sequence"/>
</dbReference>
<dbReference type="HOGENOM" id="CLU_884473_0_0_1"/>
<dbReference type="STRING" id="283909.R7TCX8"/>
<dbReference type="EMBL" id="AMQN01003293">
    <property type="status" value="NOT_ANNOTATED_CDS"/>
    <property type="molecule type" value="Genomic_DNA"/>
</dbReference>
<dbReference type="InterPro" id="IPR015525">
    <property type="entry name" value="BRCA2"/>
</dbReference>
<organism evidence="2">
    <name type="scientific">Capitella teleta</name>
    <name type="common">Polychaete worm</name>
    <dbReference type="NCBI Taxonomy" id="283909"/>
    <lineage>
        <taxon>Eukaryota</taxon>
        <taxon>Metazoa</taxon>
        <taxon>Spiralia</taxon>
        <taxon>Lophotrochozoa</taxon>
        <taxon>Annelida</taxon>
        <taxon>Polychaeta</taxon>
        <taxon>Sedentaria</taxon>
        <taxon>Scolecida</taxon>
        <taxon>Capitellidae</taxon>
        <taxon>Capitella</taxon>
    </lineage>
</organism>
<dbReference type="Gene3D" id="6.10.70.10">
    <property type="match status" value="1"/>
</dbReference>
<accession>R7TCX8</accession>
<keyword evidence="4" id="KW-1185">Reference proteome</keyword>
<reference evidence="3" key="3">
    <citation type="submission" date="2015-06" db="UniProtKB">
        <authorList>
            <consortium name="EnsemblMetazoa"/>
        </authorList>
    </citation>
    <scope>IDENTIFICATION</scope>
</reference>
<dbReference type="PANTHER" id="PTHR11289:SF0">
    <property type="entry name" value="BREAST CANCER TYPE 2 SUSCEPTIBILITY PROTEIN"/>
    <property type="match status" value="1"/>
</dbReference>
<dbReference type="SMART" id="SM01341">
    <property type="entry name" value="Tower"/>
    <property type="match status" value="1"/>
</dbReference>
<dbReference type="Pfam" id="PF09121">
    <property type="entry name" value="Tower"/>
    <property type="match status" value="1"/>
</dbReference>
<feature type="non-terminal residue" evidence="2">
    <location>
        <position position="315"/>
    </location>
</feature>
<dbReference type="GO" id="GO:0006355">
    <property type="term" value="P:regulation of DNA-templated transcription"/>
    <property type="evidence" value="ECO:0007669"/>
    <property type="project" value="TreeGrafter"/>
</dbReference>
<sequence length="315" mass="35090">MASAPDRGKNYSYVSALKKILERDAPSAQTMVLLVSDLSGDPPVSEAVPMLQLSDGWYSIRSAADVALLDLIKRQKLKIGDKIIVHGAEMLGNAEGCSPLEAPADTALKLSANSCRRTLWNARLGFCRDPQPRPLPLGSLLLGGGCVSCVDVVVTRIYPKQFLEKLPDGSTCMRNLREEEKMANMHAKERESKIDSLYAKMQTEFEEKQREFERNERSAGSTVYSQEQVERLRSSSDIYTAYCSAKNSDHFKSMLSEGQLSVLSEAKREKVMNLQAQFQSEIKNLMTEQMPDRPVMPLVKLRIAGYSVSDIDSQT</sequence>
<feature type="domain" description="Tower" evidence="1">
    <location>
        <begin position="163"/>
        <end position="204"/>
    </location>
</feature>
<dbReference type="CDD" id="cd04493">
    <property type="entry name" value="BRCA2DBD_OB1"/>
    <property type="match status" value="1"/>
</dbReference>
<evidence type="ECO:0000313" key="2">
    <source>
        <dbReference type="EMBL" id="ELT89337.1"/>
    </source>
</evidence>
<dbReference type="InterPro" id="IPR015205">
    <property type="entry name" value="Tower_dom"/>
</dbReference>
<reference evidence="2 4" key="2">
    <citation type="journal article" date="2013" name="Nature">
        <title>Insights into bilaterian evolution from three spiralian genomes.</title>
        <authorList>
            <person name="Simakov O."/>
            <person name="Marletaz F."/>
            <person name="Cho S.J."/>
            <person name="Edsinger-Gonzales E."/>
            <person name="Havlak P."/>
            <person name="Hellsten U."/>
            <person name="Kuo D.H."/>
            <person name="Larsson T."/>
            <person name="Lv J."/>
            <person name="Arendt D."/>
            <person name="Savage R."/>
            <person name="Osoegawa K."/>
            <person name="de Jong P."/>
            <person name="Grimwood J."/>
            <person name="Chapman J.A."/>
            <person name="Shapiro H."/>
            <person name="Aerts A."/>
            <person name="Otillar R.P."/>
            <person name="Terry A.Y."/>
            <person name="Boore J.L."/>
            <person name="Grigoriev I.V."/>
            <person name="Lindberg D.R."/>
            <person name="Seaver E.C."/>
            <person name="Weisblat D.A."/>
            <person name="Putnam N.H."/>
            <person name="Rokhsar D.S."/>
        </authorList>
    </citation>
    <scope>NUCLEOTIDE SEQUENCE</scope>
    <source>
        <strain evidence="2 4">I ESC-2004</strain>
    </source>
</reference>
<dbReference type="OrthoDB" id="21095at2759"/>
<proteinExistence type="predicted"/>
<dbReference type="EnsemblMetazoa" id="CapteT225778">
    <property type="protein sequence ID" value="CapteP225778"/>
    <property type="gene ID" value="CapteG225778"/>
</dbReference>
<dbReference type="PANTHER" id="PTHR11289">
    <property type="entry name" value="BREAST CANCER TYPE 2 SUSCEPTIBILITY PROTEIN BRCA2"/>
    <property type="match status" value="1"/>
</dbReference>
<dbReference type="GO" id="GO:0000724">
    <property type="term" value="P:double-strand break repair via homologous recombination"/>
    <property type="evidence" value="ECO:0007669"/>
    <property type="project" value="InterPro"/>
</dbReference>
<dbReference type="EMBL" id="KB311417">
    <property type="protein sequence ID" value="ELT89337.1"/>
    <property type="molecule type" value="Genomic_DNA"/>
</dbReference>
<name>R7TCX8_CAPTE</name>
<dbReference type="GO" id="GO:0005634">
    <property type="term" value="C:nucleus"/>
    <property type="evidence" value="ECO:0007669"/>
    <property type="project" value="TreeGrafter"/>
</dbReference>
<evidence type="ECO:0000259" key="1">
    <source>
        <dbReference type="SMART" id="SM01341"/>
    </source>
</evidence>
<dbReference type="Pfam" id="PF09103">
    <property type="entry name" value="BRCA-2_OB1"/>
    <property type="match status" value="1"/>
</dbReference>
<evidence type="ECO:0000313" key="3">
    <source>
        <dbReference type="EnsemblMetazoa" id="CapteP225778"/>
    </source>
</evidence>
<dbReference type="AlphaFoldDB" id="R7TCX8"/>